<organism evidence="2 3">
    <name type="scientific">Gemmobacter aquatilis</name>
    <dbReference type="NCBI Taxonomy" id="933059"/>
    <lineage>
        <taxon>Bacteria</taxon>
        <taxon>Pseudomonadati</taxon>
        <taxon>Pseudomonadota</taxon>
        <taxon>Alphaproteobacteria</taxon>
        <taxon>Rhodobacterales</taxon>
        <taxon>Paracoccaceae</taxon>
        <taxon>Gemmobacter</taxon>
    </lineage>
</organism>
<feature type="transmembrane region" description="Helical" evidence="1">
    <location>
        <begin position="162"/>
        <end position="185"/>
    </location>
</feature>
<keyword evidence="1" id="KW-0472">Membrane</keyword>
<evidence type="ECO:0000313" key="2">
    <source>
        <dbReference type="EMBL" id="SEO11133.1"/>
    </source>
</evidence>
<dbReference type="AlphaFoldDB" id="A0A1H8M182"/>
<accession>A0A1H8M182</accession>
<dbReference type="EMBL" id="FOCE01000012">
    <property type="protein sequence ID" value="SEO11133.1"/>
    <property type="molecule type" value="Genomic_DNA"/>
</dbReference>
<feature type="transmembrane region" description="Helical" evidence="1">
    <location>
        <begin position="132"/>
        <end position="150"/>
    </location>
</feature>
<feature type="transmembrane region" description="Helical" evidence="1">
    <location>
        <begin position="37"/>
        <end position="59"/>
    </location>
</feature>
<name>A0A1H8M182_9RHOB</name>
<feature type="transmembrane region" description="Helical" evidence="1">
    <location>
        <begin position="228"/>
        <end position="247"/>
    </location>
</feature>
<keyword evidence="1" id="KW-0812">Transmembrane</keyword>
<feature type="transmembrane region" description="Helical" evidence="1">
    <location>
        <begin position="102"/>
        <end position="120"/>
    </location>
</feature>
<gene>
    <name evidence="2" type="ORF">SAMN04488103_11241</name>
</gene>
<evidence type="ECO:0000313" key="3">
    <source>
        <dbReference type="Proteomes" id="UP000198761"/>
    </source>
</evidence>
<sequence>MTATLWQGIGLFLLVVTLTGGEVMLQRRSPLHGQPRLARMVILATTAGGMIGATAWMQALPWSFSWDLTPLAFRFLAVAGLAFGLCGLLALARPSPARSAQFLGLLGLYLGPLTLAILALHLDRFSFDRPVVIAFFAIVLLLLAGLAATLPQMPPRLSRPQGTIATLTSLIAAAWGLALFLWPAGPLPLLWPWPSDALTSRLIAAMVLTVAAAQPFAGDRASRISAHALTASYGCGIALACLAQLAQGKPAPLAYLCIWGALGLLNAATLLTARAAAPSHGPNRRG</sequence>
<feature type="transmembrane region" description="Helical" evidence="1">
    <location>
        <begin position="253"/>
        <end position="277"/>
    </location>
</feature>
<keyword evidence="1" id="KW-1133">Transmembrane helix</keyword>
<protein>
    <submittedName>
        <fullName evidence="2">Uncharacterized protein</fullName>
    </submittedName>
</protein>
<keyword evidence="3" id="KW-1185">Reference proteome</keyword>
<evidence type="ECO:0000256" key="1">
    <source>
        <dbReference type="SAM" id="Phobius"/>
    </source>
</evidence>
<dbReference type="RefSeq" id="WP_091303308.1">
    <property type="nucleotide sequence ID" value="NZ_FOCE01000012.1"/>
</dbReference>
<dbReference type="STRING" id="933059.SAMN04488103_11241"/>
<dbReference type="Proteomes" id="UP000198761">
    <property type="component" value="Unassembled WGS sequence"/>
</dbReference>
<reference evidence="2 3" key="1">
    <citation type="submission" date="2016-10" db="EMBL/GenBank/DDBJ databases">
        <authorList>
            <person name="de Groot N.N."/>
        </authorList>
    </citation>
    <scope>NUCLEOTIDE SEQUENCE [LARGE SCALE GENOMIC DNA]</scope>
    <source>
        <strain evidence="2 3">DSM 3857</strain>
    </source>
</reference>
<feature type="transmembrane region" description="Helical" evidence="1">
    <location>
        <begin position="6"/>
        <end position="25"/>
    </location>
</feature>
<feature type="transmembrane region" description="Helical" evidence="1">
    <location>
        <begin position="197"/>
        <end position="216"/>
    </location>
</feature>
<proteinExistence type="predicted"/>
<feature type="transmembrane region" description="Helical" evidence="1">
    <location>
        <begin position="71"/>
        <end position="90"/>
    </location>
</feature>